<keyword evidence="4" id="KW-1185">Reference proteome</keyword>
<dbReference type="InterPro" id="IPR011051">
    <property type="entry name" value="RmlC_Cupin_sf"/>
</dbReference>
<name>A0A8K0RCT0_9PLEO</name>
<protein>
    <submittedName>
        <fullName evidence="3">Uncharacterized protein</fullName>
    </submittedName>
</protein>
<dbReference type="SUPFAM" id="SSF51182">
    <property type="entry name" value="RmlC-like cupins"/>
    <property type="match status" value="1"/>
</dbReference>
<dbReference type="AlphaFoldDB" id="A0A8K0RCT0"/>
<keyword evidence="2" id="KW-0472">Membrane</keyword>
<dbReference type="OrthoDB" id="504210at2759"/>
<proteinExistence type="predicted"/>
<feature type="transmembrane region" description="Helical" evidence="2">
    <location>
        <begin position="198"/>
        <end position="215"/>
    </location>
</feature>
<evidence type="ECO:0000256" key="1">
    <source>
        <dbReference type="SAM" id="MobiDB-lite"/>
    </source>
</evidence>
<gene>
    <name evidence="3" type="ORF">FB567DRAFT_514824</name>
</gene>
<keyword evidence="2" id="KW-1133">Transmembrane helix</keyword>
<reference evidence="3" key="1">
    <citation type="journal article" date="2021" name="Nat. Commun.">
        <title>Genetic determinants of endophytism in the Arabidopsis root mycobiome.</title>
        <authorList>
            <person name="Mesny F."/>
            <person name="Miyauchi S."/>
            <person name="Thiergart T."/>
            <person name="Pickel B."/>
            <person name="Atanasova L."/>
            <person name="Karlsson M."/>
            <person name="Huettel B."/>
            <person name="Barry K.W."/>
            <person name="Haridas S."/>
            <person name="Chen C."/>
            <person name="Bauer D."/>
            <person name="Andreopoulos W."/>
            <person name="Pangilinan J."/>
            <person name="LaButti K."/>
            <person name="Riley R."/>
            <person name="Lipzen A."/>
            <person name="Clum A."/>
            <person name="Drula E."/>
            <person name="Henrissat B."/>
            <person name="Kohler A."/>
            <person name="Grigoriev I.V."/>
            <person name="Martin F.M."/>
            <person name="Hacquard S."/>
        </authorList>
    </citation>
    <scope>NUCLEOTIDE SEQUENCE</scope>
    <source>
        <strain evidence="3">MPI-SDFR-AT-0120</strain>
    </source>
</reference>
<feature type="region of interest" description="Disordered" evidence="1">
    <location>
        <begin position="1"/>
        <end position="21"/>
    </location>
</feature>
<keyword evidence="2" id="KW-0812">Transmembrane</keyword>
<evidence type="ECO:0000313" key="3">
    <source>
        <dbReference type="EMBL" id="KAH7093174.1"/>
    </source>
</evidence>
<accession>A0A8K0RCT0</accession>
<comment type="caution">
    <text evidence="3">The sequence shown here is derived from an EMBL/GenBank/DDBJ whole genome shotgun (WGS) entry which is preliminary data.</text>
</comment>
<evidence type="ECO:0000256" key="2">
    <source>
        <dbReference type="SAM" id="Phobius"/>
    </source>
</evidence>
<sequence>MARTKQRPLPAPKCLTPLPPGTQPILRPGRDGVAYHIPISPPSTSSSGEFKTTIALPPQSSWSSGLHFHTQHTEYLHLVQGSIFLTLNGVTRIISAAAGGEVSVQTGELVKAGLVFEVPRYARHDWGRADSYIMWRYSGRGLARSVVKPVDVDEEVVVEEWTSPRDIQKALFFWNLNGVITAPTNQPLSMPQKLAKRLMGGWWVPFQLFVIFWELDNWPVFVSLRGVLWPSETGEFGFWSFEGPLEYLVTVIVLFAAKILGWLFGVRAVERARTPNELWVAYNE</sequence>
<organism evidence="3 4">
    <name type="scientific">Paraphoma chrysanthemicola</name>
    <dbReference type="NCBI Taxonomy" id="798071"/>
    <lineage>
        <taxon>Eukaryota</taxon>
        <taxon>Fungi</taxon>
        <taxon>Dikarya</taxon>
        <taxon>Ascomycota</taxon>
        <taxon>Pezizomycotina</taxon>
        <taxon>Dothideomycetes</taxon>
        <taxon>Pleosporomycetidae</taxon>
        <taxon>Pleosporales</taxon>
        <taxon>Pleosporineae</taxon>
        <taxon>Phaeosphaeriaceae</taxon>
        <taxon>Paraphoma</taxon>
    </lineage>
</organism>
<dbReference type="Gene3D" id="2.60.120.10">
    <property type="entry name" value="Jelly Rolls"/>
    <property type="match status" value="1"/>
</dbReference>
<evidence type="ECO:0000313" key="4">
    <source>
        <dbReference type="Proteomes" id="UP000813461"/>
    </source>
</evidence>
<dbReference type="EMBL" id="JAGMVJ010000002">
    <property type="protein sequence ID" value="KAH7093174.1"/>
    <property type="molecule type" value="Genomic_DNA"/>
</dbReference>
<dbReference type="Proteomes" id="UP000813461">
    <property type="component" value="Unassembled WGS sequence"/>
</dbReference>
<dbReference type="InterPro" id="IPR014710">
    <property type="entry name" value="RmlC-like_jellyroll"/>
</dbReference>
<feature type="transmembrane region" description="Helical" evidence="2">
    <location>
        <begin position="247"/>
        <end position="266"/>
    </location>
</feature>